<evidence type="ECO:0000256" key="1">
    <source>
        <dbReference type="SAM" id="MobiDB-lite"/>
    </source>
</evidence>
<dbReference type="AlphaFoldDB" id="A0A7J6BD21"/>
<proteinExistence type="predicted"/>
<gene>
    <name evidence="2" type="ORF">AMELA_G00028610</name>
</gene>
<reference evidence="2 3" key="1">
    <citation type="submission" date="2020-02" db="EMBL/GenBank/DDBJ databases">
        <title>A chromosome-scale genome assembly of the black bullhead catfish (Ameiurus melas).</title>
        <authorList>
            <person name="Wen M."/>
            <person name="Zham M."/>
            <person name="Cabau C."/>
            <person name="Klopp C."/>
            <person name="Donnadieu C."/>
            <person name="Roques C."/>
            <person name="Bouchez O."/>
            <person name="Lampietro C."/>
            <person name="Jouanno E."/>
            <person name="Herpin A."/>
            <person name="Louis A."/>
            <person name="Berthelot C."/>
            <person name="Parey E."/>
            <person name="Roest-Crollius H."/>
            <person name="Braasch I."/>
            <person name="Postlethwait J."/>
            <person name="Robinson-Rechavi M."/>
            <person name="Echchiki A."/>
            <person name="Begum T."/>
            <person name="Montfort J."/>
            <person name="Schartl M."/>
            <person name="Bobe J."/>
            <person name="Guiguen Y."/>
        </authorList>
    </citation>
    <scope>NUCLEOTIDE SEQUENCE [LARGE SCALE GENOMIC DNA]</scope>
    <source>
        <strain evidence="2">M_S1</strain>
        <tissue evidence="2">Blood</tissue>
    </source>
</reference>
<sequence>MVVYSRRRWREDRSISHRALSLESSWRKREGDDTEVTPVRKPTVSSANRGTFDRRTGVHWVCVGVCQASVLLVWECVMDSCSGEQPCDGLAPCPGCTPPCARCFLG</sequence>
<organism evidence="2 3">
    <name type="scientific">Ameiurus melas</name>
    <name type="common">Black bullhead</name>
    <name type="synonym">Silurus melas</name>
    <dbReference type="NCBI Taxonomy" id="219545"/>
    <lineage>
        <taxon>Eukaryota</taxon>
        <taxon>Metazoa</taxon>
        <taxon>Chordata</taxon>
        <taxon>Craniata</taxon>
        <taxon>Vertebrata</taxon>
        <taxon>Euteleostomi</taxon>
        <taxon>Actinopterygii</taxon>
        <taxon>Neopterygii</taxon>
        <taxon>Teleostei</taxon>
        <taxon>Ostariophysi</taxon>
        <taxon>Siluriformes</taxon>
        <taxon>Ictaluridae</taxon>
        <taxon>Ameiurus</taxon>
    </lineage>
</organism>
<name>A0A7J6BD21_AMEME</name>
<evidence type="ECO:0000313" key="3">
    <source>
        <dbReference type="Proteomes" id="UP000593565"/>
    </source>
</evidence>
<feature type="region of interest" description="Disordered" evidence="1">
    <location>
        <begin position="27"/>
        <end position="48"/>
    </location>
</feature>
<keyword evidence="3" id="KW-1185">Reference proteome</keyword>
<dbReference type="Proteomes" id="UP000593565">
    <property type="component" value="Unassembled WGS sequence"/>
</dbReference>
<evidence type="ECO:0000313" key="2">
    <source>
        <dbReference type="EMBL" id="KAF4092985.1"/>
    </source>
</evidence>
<dbReference type="EMBL" id="JAAGNN010000002">
    <property type="protein sequence ID" value="KAF4092985.1"/>
    <property type="molecule type" value="Genomic_DNA"/>
</dbReference>
<comment type="caution">
    <text evidence="2">The sequence shown here is derived from an EMBL/GenBank/DDBJ whole genome shotgun (WGS) entry which is preliminary data.</text>
</comment>
<accession>A0A7J6BD21</accession>
<protein>
    <submittedName>
        <fullName evidence="2">Uncharacterized protein</fullName>
    </submittedName>
</protein>